<dbReference type="InterPro" id="IPR023296">
    <property type="entry name" value="Glyco_hydro_beta-prop_sf"/>
</dbReference>
<organism evidence="13 14">
    <name type="scientific">Hevea brasiliensis</name>
    <name type="common">Para rubber tree</name>
    <name type="synonym">Siphonia brasiliensis</name>
    <dbReference type="NCBI Taxonomy" id="3981"/>
    <lineage>
        <taxon>Eukaryota</taxon>
        <taxon>Viridiplantae</taxon>
        <taxon>Streptophyta</taxon>
        <taxon>Embryophyta</taxon>
        <taxon>Tracheophyta</taxon>
        <taxon>Spermatophyta</taxon>
        <taxon>Magnoliopsida</taxon>
        <taxon>eudicotyledons</taxon>
        <taxon>Gunneridae</taxon>
        <taxon>Pentapetalae</taxon>
        <taxon>rosids</taxon>
        <taxon>fabids</taxon>
        <taxon>Malpighiales</taxon>
        <taxon>Euphorbiaceae</taxon>
        <taxon>Crotonoideae</taxon>
        <taxon>Micrandreae</taxon>
        <taxon>Hevea</taxon>
    </lineage>
</organism>
<dbReference type="InterPro" id="IPR036412">
    <property type="entry name" value="HAD-like_sf"/>
</dbReference>
<feature type="domain" description="Glycosyl hydrolase family 32 N-terminal" evidence="12">
    <location>
        <begin position="454"/>
        <end position="585"/>
    </location>
</feature>
<dbReference type="PANTHER" id="PTHR43768:SF27">
    <property type="entry name" value="TREHALOSE-PHOSPHATE PHOSPHATASE A"/>
    <property type="match status" value="1"/>
</dbReference>
<comment type="similarity">
    <text evidence="4">Belongs to the trehalose phosphatase family.</text>
</comment>
<dbReference type="FunFam" id="3.40.50.1000:FF:000099">
    <property type="entry name" value="Trehalose 6-phosphate phosphatase"/>
    <property type="match status" value="1"/>
</dbReference>
<dbReference type="InterPro" id="IPR023214">
    <property type="entry name" value="HAD_sf"/>
</dbReference>
<dbReference type="NCBIfam" id="TIGR00685">
    <property type="entry name" value="T6PP"/>
    <property type="match status" value="1"/>
</dbReference>
<accession>A0A6A6MT64</accession>
<proteinExistence type="inferred from homology"/>
<dbReference type="CDD" id="cd01627">
    <property type="entry name" value="HAD_TPP"/>
    <property type="match status" value="1"/>
</dbReference>
<dbReference type="SUPFAM" id="SSF56784">
    <property type="entry name" value="HAD-like"/>
    <property type="match status" value="1"/>
</dbReference>
<keyword evidence="8" id="KW-0346">Stress response</keyword>
<dbReference type="SMART" id="SM00640">
    <property type="entry name" value="Glyco_32"/>
    <property type="match status" value="1"/>
</dbReference>
<dbReference type="CDD" id="cd18624">
    <property type="entry name" value="GH32_Fruct1-like"/>
    <property type="match status" value="1"/>
</dbReference>
<evidence type="ECO:0000256" key="9">
    <source>
        <dbReference type="ARBA" id="ARBA00023295"/>
    </source>
</evidence>
<evidence type="ECO:0000256" key="3">
    <source>
        <dbReference type="ARBA" id="ARBA00005199"/>
    </source>
</evidence>
<dbReference type="FunFam" id="3.40.50.1000:FF:000073">
    <property type="entry name" value="Trehalose 6-phosphate phosphatase"/>
    <property type="match status" value="1"/>
</dbReference>
<dbReference type="Proteomes" id="UP000467840">
    <property type="component" value="Chromosome 15"/>
</dbReference>
<evidence type="ECO:0000259" key="12">
    <source>
        <dbReference type="Pfam" id="PF00251"/>
    </source>
</evidence>
<dbReference type="FunFam" id="3.30.70.1020:FF:000004">
    <property type="entry name" value="Trehalose 6-phosphate phosphatase"/>
    <property type="match status" value="1"/>
</dbReference>
<comment type="catalytic activity">
    <reaction evidence="1">
        <text>alpha,alpha-trehalose 6-phosphate + H2O = alpha,alpha-trehalose + phosphate</text>
        <dbReference type="Rhea" id="RHEA:23420"/>
        <dbReference type="ChEBI" id="CHEBI:15377"/>
        <dbReference type="ChEBI" id="CHEBI:16551"/>
        <dbReference type="ChEBI" id="CHEBI:43474"/>
        <dbReference type="ChEBI" id="CHEBI:58429"/>
        <dbReference type="EC" id="3.1.3.12"/>
    </reaction>
</comment>
<dbReference type="GO" id="GO:0004553">
    <property type="term" value="F:hydrolase activity, hydrolyzing O-glycosyl compounds"/>
    <property type="evidence" value="ECO:0007669"/>
    <property type="project" value="InterPro"/>
</dbReference>
<evidence type="ECO:0000256" key="10">
    <source>
        <dbReference type="ARBA" id="ARBA00025274"/>
    </source>
</evidence>
<keyword evidence="14" id="KW-1185">Reference proteome</keyword>
<comment type="pathway">
    <text evidence="3">Glycan biosynthesis; trehalose biosynthesis.</text>
</comment>
<dbReference type="SUPFAM" id="SSF75005">
    <property type="entry name" value="Arabinanase/levansucrase/invertase"/>
    <property type="match status" value="1"/>
</dbReference>
<dbReference type="Pfam" id="PF02358">
    <property type="entry name" value="Trehalose_PPase"/>
    <property type="match status" value="1"/>
</dbReference>
<evidence type="ECO:0000256" key="4">
    <source>
        <dbReference type="ARBA" id="ARBA00008770"/>
    </source>
</evidence>
<dbReference type="UniPathway" id="UPA00299"/>
<dbReference type="EMBL" id="JAAGAX010000005">
    <property type="protein sequence ID" value="KAF2315765.1"/>
    <property type="molecule type" value="Genomic_DNA"/>
</dbReference>
<comment type="caution">
    <text evidence="13">The sequence shown here is derived from an EMBL/GenBank/DDBJ whole genome shotgun (WGS) entry which is preliminary data.</text>
</comment>
<sequence>MDLKSNRTAPVLTDPAPISKSRLGVHSSLLQYTPGAAFSSNLFLTIPRKKTGVLDDVRSSSWLDAMKSSSPSHKKMTKDFNNDFASADTDVAYRTWTLKYPSALTSFEQIANFAKGKRIALFLDYDGTLSPIVDDPDCAFMSNDMRSAVKEVAKCFPTAIISGRSRDKVYEFVGLTELYYAGSHGMDIMGPVRQYVSDDQPNYMRSTDKQGKEVNLFQPASEFLPMIDEVYSSLVDSTKDIKGAKVENNKFCVSVHYRNVDEKSWKSVAQCVYDVIKSYPRLRLTHGRKVLEVRPVINWDKGKAVTFLLESLDLSNCDDVLPIYVGDDRTDEDAFKVLRGRNCGYGILVSSVPKETSAFYSLRDPSEVWFCIGDGVPQVPGDVEEVERAPRAITNTKQEPVSFNAKATSFAKREPRGVAEGVSAKSNPSFSVMESPTIGQTLCLLGKEQLTIPTQRNWMNDPDGPLFYMGWYHLFYQYNPDSAVWGNITWGHAVSRDLIHWFYLPFAMVPDQWYDTNGVWTGSATLLPDGQIMMLYTGDTSDSVQVQNLAYPANLSDPLLIDWIKYPGNPVLVPPPGIETDEFRDRLQGGLDPMESGGSLSGQELMKLLAFHLCIKPPTSQPTSC</sequence>
<dbReference type="InterPro" id="IPR006379">
    <property type="entry name" value="HAD-SF_hydro_IIB"/>
</dbReference>
<reference evidence="13 14" key="1">
    <citation type="journal article" date="2020" name="Mol. Plant">
        <title>The Chromosome-Based Rubber Tree Genome Provides New Insights into Spurge Genome Evolution and Rubber Biosynthesis.</title>
        <authorList>
            <person name="Liu J."/>
            <person name="Shi C."/>
            <person name="Shi C.C."/>
            <person name="Li W."/>
            <person name="Zhang Q.J."/>
            <person name="Zhang Y."/>
            <person name="Li K."/>
            <person name="Lu H.F."/>
            <person name="Shi C."/>
            <person name="Zhu S.T."/>
            <person name="Xiao Z.Y."/>
            <person name="Nan H."/>
            <person name="Yue Y."/>
            <person name="Zhu X.G."/>
            <person name="Wu Y."/>
            <person name="Hong X.N."/>
            <person name="Fan G.Y."/>
            <person name="Tong Y."/>
            <person name="Zhang D."/>
            <person name="Mao C.L."/>
            <person name="Liu Y.L."/>
            <person name="Hao S.J."/>
            <person name="Liu W.Q."/>
            <person name="Lv M.Q."/>
            <person name="Zhang H.B."/>
            <person name="Liu Y."/>
            <person name="Hu-Tang G.R."/>
            <person name="Wang J.P."/>
            <person name="Wang J.H."/>
            <person name="Sun Y.H."/>
            <person name="Ni S.B."/>
            <person name="Chen W.B."/>
            <person name="Zhang X.C."/>
            <person name="Jiao Y.N."/>
            <person name="Eichler E.E."/>
            <person name="Li G.H."/>
            <person name="Liu X."/>
            <person name="Gao L.Z."/>
        </authorList>
    </citation>
    <scope>NUCLEOTIDE SEQUENCE [LARGE SCALE GENOMIC DNA]</scope>
    <source>
        <strain evidence="14">cv. GT1</strain>
        <tissue evidence="13">Leaf</tissue>
    </source>
</reference>
<evidence type="ECO:0000256" key="8">
    <source>
        <dbReference type="ARBA" id="ARBA00023016"/>
    </source>
</evidence>
<dbReference type="InterPro" id="IPR044651">
    <property type="entry name" value="OTSB-like"/>
</dbReference>
<dbReference type="NCBIfam" id="TIGR01484">
    <property type="entry name" value="HAD-SF-IIB"/>
    <property type="match status" value="1"/>
</dbReference>
<evidence type="ECO:0000313" key="14">
    <source>
        <dbReference type="Proteomes" id="UP000467840"/>
    </source>
</evidence>
<evidence type="ECO:0000313" key="13">
    <source>
        <dbReference type="EMBL" id="KAF2315765.1"/>
    </source>
</evidence>
<comment type="function">
    <text evidence="10">Removes the phosphate from trehalose 6-phosphate to produce free trehalose. Trehalose accumulation in plant may improve abiotic stress tolerance.</text>
</comment>
<name>A0A6A6MT64_HEVBR</name>
<dbReference type="GO" id="GO:0004805">
    <property type="term" value="F:trehalose-phosphatase activity"/>
    <property type="evidence" value="ECO:0007669"/>
    <property type="project" value="UniProtKB-EC"/>
</dbReference>
<dbReference type="GO" id="GO:0005992">
    <property type="term" value="P:trehalose biosynthetic process"/>
    <property type="evidence" value="ECO:0007669"/>
    <property type="project" value="UniProtKB-UniPathway"/>
</dbReference>
<keyword evidence="9" id="KW-0326">Glycosidase</keyword>
<evidence type="ECO:0000256" key="11">
    <source>
        <dbReference type="ARBA" id="ARBA00030356"/>
    </source>
</evidence>
<evidence type="ECO:0000256" key="2">
    <source>
        <dbReference type="ARBA" id="ARBA00001968"/>
    </source>
</evidence>
<evidence type="ECO:0000256" key="1">
    <source>
        <dbReference type="ARBA" id="ARBA00000500"/>
    </source>
</evidence>
<protein>
    <recommendedName>
        <fullName evidence="6">trehalose-phosphatase</fullName>
        <ecNumber evidence="6">3.1.3.12</ecNumber>
    </recommendedName>
    <alternativeName>
        <fullName evidence="11">Trehalose 6-phosphate phosphatase</fullName>
    </alternativeName>
</protein>
<dbReference type="InterPro" id="IPR003337">
    <property type="entry name" value="Trehalose_PPase"/>
</dbReference>
<dbReference type="PANTHER" id="PTHR43768">
    <property type="entry name" value="TREHALOSE 6-PHOSPHATE PHOSPHATASE"/>
    <property type="match status" value="1"/>
</dbReference>
<evidence type="ECO:0000256" key="7">
    <source>
        <dbReference type="ARBA" id="ARBA00022801"/>
    </source>
</evidence>
<dbReference type="AlphaFoldDB" id="A0A6A6MT64"/>
<evidence type="ECO:0000256" key="6">
    <source>
        <dbReference type="ARBA" id="ARBA00013086"/>
    </source>
</evidence>
<dbReference type="Gene3D" id="3.40.50.1000">
    <property type="entry name" value="HAD superfamily/HAD-like"/>
    <property type="match status" value="2"/>
</dbReference>
<comment type="cofactor">
    <cofactor evidence="2">
        <name>a divalent metal cation</name>
        <dbReference type="ChEBI" id="CHEBI:60240"/>
    </cofactor>
</comment>
<dbReference type="Pfam" id="PF00251">
    <property type="entry name" value="Glyco_hydro_32N"/>
    <property type="match status" value="1"/>
</dbReference>
<dbReference type="EC" id="3.1.3.12" evidence="6"/>
<evidence type="ECO:0000256" key="5">
    <source>
        <dbReference type="ARBA" id="ARBA00009902"/>
    </source>
</evidence>
<gene>
    <name evidence="13" type="ORF">GH714_040302</name>
</gene>
<keyword evidence="7" id="KW-0378">Hydrolase</keyword>
<comment type="similarity">
    <text evidence="5">Belongs to the glycosyl hydrolase 32 family.</text>
</comment>
<dbReference type="InterPro" id="IPR001362">
    <property type="entry name" value="Glyco_hydro_32"/>
</dbReference>
<dbReference type="InterPro" id="IPR013148">
    <property type="entry name" value="Glyco_hydro_32_N"/>
</dbReference>
<dbReference type="Gene3D" id="2.115.10.20">
    <property type="entry name" value="Glycosyl hydrolase domain, family 43"/>
    <property type="match status" value="1"/>
</dbReference>